<dbReference type="GO" id="GO:0009432">
    <property type="term" value="P:SOS response"/>
    <property type="evidence" value="ECO:0007669"/>
    <property type="project" value="UniProtKB-UniRule"/>
</dbReference>
<dbReference type="EMBL" id="DTDJ01000046">
    <property type="protein sequence ID" value="HGL18080.1"/>
    <property type="molecule type" value="Genomic_DNA"/>
</dbReference>
<comment type="subcellular location">
    <subcellularLocation>
        <location evidence="6">Cytoplasm</location>
    </subcellularLocation>
</comment>
<keyword evidence="6" id="KW-0227">DNA damage</keyword>
<dbReference type="GO" id="GO:0005524">
    <property type="term" value="F:ATP binding"/>
    <property type="evidence" value="ECO:0007669"/>
    <property type="project" value="UniProtKB-UniRule"/>
</dbReference>
<evidence type="ECO:0000256" key="2">
    <source>
        <dbReference type="ARBA" id="ARBA00022705"/>
    </source>
</evidence>
<keyword evidence="1 6" id="KW-0963">Cytoplasm</keyword>
<dbReference type="SUPFAM" id="SSF52540">
    <property type="entry name" value="P-loop containing nucleoside triphosphate hydrolases"/>
    <property type="match status" value="1"/>
</dbReference>
<comment type="similarity">
    <text evidence="6">Belongs to the RecF family.</text>
</comment>
<keyword evidence="3 6" id="KW-0547">Nucleotide-binding</keyword>
<evidence type="ECO:0000256" key="4">
    <source>
        <dbReference type="ARBA" id="ARBA00022840"/>
    </source>
</evidence>
<dbReference type="Gene3D" id="3.40.50.300">
    <property type="entry name" value="P-loop containing nucleotide triphosphate hydrolases"/>
    <property type="match status" value="1"/>
</dbReference>
<feature type="binding site" evidence="6">
    <location>
        <begin position="29"/>
        <end position="36"/>
    </location>
    <ligand>
        <name>ATP</name>
        <dbReference type="ChEBI" id="CHEBI:30616"/>
    </ligand>
</feature>
<evidence type="ECO:0000256" key="5">
    <source>
        <dbReference type="ARBA" id="ARBA00023125"/>
    </source>
</evidence>
<name>A0A7C2K2Z0_UNCW3</name>
<dbReference type="GO" id="GO:0000731">
    <property type="term" value="P:DNA synthesis involved in DNA repair"/>
    <property type="evidence" value="ECO:0007669"/>
    <property type="project" value="TreeGrafter"/>
</dbReference>
<keyword evidence="5 6" id="KW-0238">DNA-binding</keyword>
<proteinExistence type="inferred from homology"/>
<keyword evidence="2 6" id="KW-0235">DNA replication</keyword>
<keyword evidence="6" id="KW-0742">SOS response</keyword>
<organism evidence="8">
    <name type="scientific">candidate division WOR-3 bacterium</name>
    <dbReference type="NCBI Taxonomy" id="2052148"/>
    <lineage>
        <taxon>Bacteria</taxon>
        <taxon>Bacteria division WOR-3</taxon>
    </lineage>
</organism>
<dbReference type="HAMAP" id="MF_00365">
    <property type="entry name" value="RecF"/>
    <property type="match status" value="1"/>
</dbReference>
<dbReference type="InterPro" id="IPR003395">
    <property type="entry name" value="RecF/RecN/SMC_N"/>
</dbReference>
<dbReference type="GO" id="GO:0005737">
    <property type="term" value="C:cytoplasm"/>
    <property type="evidence" value="ECO:0007669"/>
    <property type="project" value="UniProtKB-SubCell"/>
</dbReference>
<dbReference type="GO" id="GO:0003697">
    <property type="term" value="F:single-stranded DNA binding"/>
    <property type="evidence" value="ECO:0007669"/>
    <property type="project" value="UniProtKB-UniRule"/>
</dbReference>
<dbReference type="InterPro" id="IPR042174">
    <property type="entry name" value="RecF_2"/>
</dbReference>
<feature type="domain" description="RecF/RecN/SMC N-terminal" evidence="7">
    <location>
        <begin position="1"/>
        <end position="315"/>
    </location>
</feature>
<dbReference type="PANTHER" id="PTHR32182">
    <property type="entry name" value="DNA REPLICATION AND REPAIR PROTEIN RECF"/>
    <property type="match status" value="1"/>
</dbReference>
<sequence>MIKEISLLSYRNFRAHKFVFDSGINLILGPNGSGKTNLLEAIGYLSQAKSFRRVPDRNLIAWGETFFRIEAIFEKDGLNHNIAIFYDSETETKKISINNKVVERATILFSTLPSLISSDRDQDIIDGPPRERRRIINRLISITSSEYMRLIQDYSKVLENKNFLLRNKKVDEIKPWNQKQQQLSIEIVRHRKKFMEKIKDHFLTLSQEFLKGKKAQVTYVPSADEETSFDSFIKEELERGHSFHGPHRDSIEFLIEGKPAKIYASEGEKRLIILAFYFTFLNIYNPNSMVILDEPFSVLDKRGVELVLSHLNTQSFISAPYFDLESSKISKVIEL</sequence>
<dbReference type="InterPro" id="IPR027417">
    <property type="entry name" value="P-loop_NTPase"/>
</dbReference>
<evidence type="ECO:0000313" key="8">
    <source>
        <dbReference type="EMBL" id="HEN27662.1"/>
    </source>
</evidence>
<keyword evidence="4 6" id="KW-0067">ATP-binding</keyword>
<comment type="caution">
    <text evidence="8">The sequence shown here is derived from an EMBL/GenBank/DDBJ whole genome shotgun (WGS) entry which is preliminary data.</text>
</comment>
<dbReference type="PANTHER" id="PTHR32182:SF0">
    <property type="entry name" value="DNA REPLICATION AND REPAIR PROTEIN RECF"/>
    <property type="match status" value="1"/>
</dbReference>
<dbReference type="Gene3D" id="1.20.1050.90">
    <property type="entry name" value="RecF/RecN/SMC, N-terminal domain"/>
    <property type="match status" value="1"/>
</dbReference>
<protein>
    <recommendedName>
        <fullName evidence="6">DNA replication and repair protein RecF</fullName>
    </recommendedName>
</protein>
<evidence type="ECO:0000259" key="7">
    <source>
        <dbReference type="Pfam" id="PF02463"/>
    </source>
</evidence>
<evidence type="ECO:0000313" key="9">
    <source>
        <dbReference type="EMBL" id="HGL18080.1"/>
    </source>
</evidence>
<dbReference type="Pfam" id="PF02463">
    <property type="entry name" value="SMC_N"/>
    <property type="match status" value="1"/>
</dbReference>
<comment type="function">
    <text evidence="6">The RecF protein is involved in DNA metabolism; it is required for DNA replication and normal SOS inducibility. RecF binds preferentially to single-stranded, linear DNA. It also seems to bind ATP.</text>
</comment>
<dbReference type="NCBIfam" id="TIGR00611">
    <property type="entry name" value="recf"/>
    <property type="match status" value="1"/>
</dbReference>
<dbReference type="EMBL" id="DSOL01000092">
    <property type="protein sequence ID" value="HEN27662.1"/>
    <property type="molecule type" value="Genomic_DNA"/>
</dbReference>
<dbReference type="InterPro" id="IPR001238">
    <property type="entry name" value="DNA-binding_RecF"/>
</dbReference>
<gene>
    <name evidence="6" type="primary">recF</name>
    <name evidence="8" type="ORF">ENQ77_03175</name>
    <name evidence="9" type="ORF">ENU66_07120</name>
</gene>
<accession>A0A7C2K2Z0</accession>
<keyword evidence="6" id="KW-0234">DNA repair</keyword>
<dbReference type="GO" id="GO:0006302">
    <property type="term" value="P:double-strand break repair"/>
    <property type="evidence" value="ECO:0007669"/>
    <property type="project" value="TreeGrafter"/>
</dbReference>
<evidence type="ECO:0000256" key="6">
    <source>
        <dbReference type="HAMAP-Rule" id="MF_00365"/>
    </source>
</evidence>
<evidence type="ECO:0000256" key="3">
    <source>
        <dbReference type="ARBA" id="ARBA00022741"/>
    </source>
</evidence>
<evidence type="ECO:0000256" key="1">
    <source>
        <dbReference type="ARBA" id="ARBA00022490"/>
    </source>
</evidence>
<dbReference type="AlphaFoldDB" id="A0A7C2K2Z0"/>
<dbReference type="GO" id="GO:0006260">
    <property type="term" value="P:DNA replication"/>
    <property type="evidence" value="ECO:0007669"/>
    <property type="project" value="UniProtKB-UniRule"/>
</dbReference>
<reference evidence="8" key="1">
    <citation type="journal article" date="2020" name="mSystems">
        <title>Genome- and Community-Level Interaction Insights into Carbon Utilization and Element Cycling Functions of Hydrothermarchaeota in Hydrothermal Sediment.</title>
        <authorList>
            <person name="Zhou Z."/>
            <person name="Liu Y."/>
            <person name="Xu W."/>
            <person name="Pan J."/>
            <person name="Luo Z.H."/>
            <person name="Li M."/>
        </authorList>
    </citation>
    <scope>NUCLEOTIDE SEQUENCE [LARGE SCALE GENOMIC DNA]</scope>
    <source>
        <strain evidence="8">SpSt-34</strain>
        <strain evidence="9">SpSt-69</strain>
    </source>
</reference>